<evidence type="ECO:0000313" key="2">
    <source>
        <dbReference type="EMBL" id="MBB3099301.1"/>
    </source>
</evidence>
<evidence type="ECO:0000313" key="3">
    <source>
        <dbReference type="Proteomes" id="UP000590749"/>
    </source>
</evidence>
<protein>
    <submittedName>
        <fullName evidence="2">Uncharacterized protein</fullName>
    </submittedName>
</protein>
<comment type="caution">
    <text evidence="2">The sequence shown here is derived from an EMBL/GenBank/DDBJ whole genome shotgun (WGS) entry which is preliminary data.</text>
</comment>
<gene>
    <name evidence="2" type="ORF">FHR83_007007</name>
</gene>
<feature type="region of interest" description="Disordered" evidence="1">
    <location>
        <begin position="19"/>
        <end position="83"/>
    </location>
</feature>
<proteinExistence type="predicted"/>
<reference evidence="2 3" key="1">
    <citation type="submission" date="2020-08" db="EMBL/GenBank/DDBJ databases">
        <title>Genomic Encyclopedia of Type Strains, Phase III (KMG-III): the genomes of soil and plant-associated and newly described type strains.</title>
        <authorList>
            <person name="Whitman W."/>
        </authorList>
    </citation>
    <scope>NUCLEOTIDE SEQUENCE [LARGE SCALE GENOMIC DNA]</scope>
    <source>
        <strain evidence="2 3">CECT 3287</strain>
    </source>
</reference>
<dbReference type="RefSeq" id="WP_183225364.1">
    <property type="nucleotide sequence ID" value="NZ_BMPW01000021.1"/>
</dbReference>
<evidence type="ECO:0000256" key="1">
    <source>
        <dbReference type="SAM" id="MobiDB-lite"/>
    </source>
</evidence>
<feature type="compositionally biased region" description="Basic and acidic residues" evidence="1">
    <location>
        <begin position="50"/>
        <end position="67"/>
    </location>
</feature>
<accession>A0A7W5AN24</accession>
<sequence length="265" mass="28839">MATWILVPCLGQLRGEFNTVAPNRDRGADGSIGDSSHTSSSDHADDEASDVLRDRDADSDHEVHATDIDSTGPWPDGKGGEAGGWFDQQIRRLAEQERVEYESPDVYGRLQNIIWRGRIISRSWGWSEWRPYSGPSAHFDHAHFSARYLTGAESDTRPWGIEEDDMPSAEDIARAVWAYGLQDPYAPTDPSRKLPAGTWLKYSTSRGQVSELARAVAALASADVVDEAAIGAVVLAALTPEAIAAAIPAELAEQVADKLAERLQA</sequence>
<keyword evidence="3" id="KW-1185">Reference proteome</keyword>
<feature type="compositionally biased region" description="Low complexity" evidence="1">
    <location>
        <begin position="29"/>
        <end position="41"/>
    </location>
</feature>
<name>A0A7W5AN24_9ACTN</name>
<dbReference type="EMBL" id="JACHXF010000018">
    <property type="protein sequence ID" value="MBB3099301.1"/>
    <property type="molecule type" value="Genomic_DNA"/>
</dbReference>
<dbReference type="Proteomes" id="UP000590749">
    <property type="component" value="Unassembled WGS sequence"/>
</dbReference>
<organism evidence="2 3">
    <name type="scientific">Actinoplanes campanulatus</name>
    <dbReference type="NCBI Taxonomy" id="113559"/>
    <lineage>
        <taxon>Bacteria</taxon>
        <taxon>Bacillati</taxon>
        <taxon>Actinomycetota</taxon>
        <taxon>Actinomycetes</taxon>
        <taxon>Micromonosporales</taxon>
        <taxon>Micromonosporaceae</taxon>
        <taxon>Actinoplanes</taxon>
    </lineage>
</organism>
<dbReference type="AlphaFoldDB" id="A0A7W5AN24"/>